<dbReference type="STRING" id="218851.A0A2G5CMK6"/>
<dbReference type="InterPro" id="IPR036085">
    <property type="entry name" value="PAZ_dom_sf"/>
</dbReference>
<gene>
    <name evidence="2" type="ORF">AQUCO_04400010v1</name>
</gene>
<dbReference type="SUPFAM" id="SSF101690">
    <property type="entry name" value="PAZ domain"/>
    <property type="match status" value="1"/>
</dbReference>
<proteinExistence type="predicted"/>
<dbReference type="InParanoid" id="A0A2G5CMK6"/>
<dbReference type="OrthoDB" id="10252740at2759"/>
<sequence length="246" mass="28314">MLKNMRVKARHSSMEFKIIGISEKACSHQYFPMKMRSEDGSTEEIVDIIEYECFVKNRKIGLDNSAYIPKCPNYLPLELCFIVSLRQYTKALSSMQRASLVEKSRQKPEDRIRSVTDDVKNYRFDDDPLLKACGMSIQKQSTAFEGRMLNAPTLKIGNGEDCIPHNGKWNFNLKQFSSPIEIKRWANVNFYARCDTSYLSQEMINSGSNKGIVGYVHPVFINWAAENHLLILSVKSWTQARADHNR</sequence>
<dbReference type="Proteomes" id="UP000230069">
    <property type="component" value="Unassembled WGS sequence"/>
</dbReference>
<dbReference type="Gene3D" id="3.40.50.2300">
    <property type="match status" value="1"/>
</dbReference>
<protein>
    <recommendedName>
        <fullName evidence="1">PAZ domain-containing protein</fullName>
    </recommendedName>
</protein>
<dbReference type="Gene3D" id="2.170.260.10">
    <property type="entry name" value="paz domain"/>
    <property type="match status" value="1"/>
</dbReference>
<reference evidence="2 3" key="1">
    <citation type="submission" date="2017-09" db="EMBL/GenBank/DDBJ databases">
        <title>WGS assembly of Aquilegia coerulea Goldsmith.</title>
        <authorList>
            <person name="Hodges S."/>
            <person name="Kramer E."/>
            <person name="Nordborg M."/>
            <person name="Tomkins J."/>
            <person name="Borevitz J."/>
            <person name="Derieg N."/>
            <person name="Yan J."/>
            <person name="Mihaltcheva S."/>
            <person name="Hayes R.D."/>
            <person name="Rokhsar D."/>
        </authorList>
    </citation>
    <scope>NUCLEOTIDE SEQUENCE [LARGE SCALE GENOMIC DNA]</scope>
    <source>
        <strain evidence="3">cv. Goldsmith</strain>
    </source>
</reference>
<dbReference type="AlphaFoldDB" id="A0A2G5CMK6"/>
<dbReference type="InterPro" id="IPR003100">
    <property type="entry name" value="PAZ_dom"/>
</dbReference>
<name>A0A2G5CMK6_AQUCA</name>
<organism evidence="2 3">
    <name type="scientific">Aquilegia coerulea</name>
    <name type="common">Rocky mountain columbine</name>
    <dbReference type="NCBI Taxonomy" id="218851"/>
    <lineage>
        <taxon>Eukaryota</taxon>
        <taxon>Viridiplantae</taxon>
        <taxon>Streptophyta</taxon>
        <taxon>Embryophyta</taxon>
        <taxon>Tracheophyta</taxon>
        <taxon>Spermatophyta</taxon>
        <taxon>Magnoliopsida</taxon>
        <taxon>Ranunculales</taxon>
        <taxon>Ranunculaceae</taxon>
        <taxon>Thalictroideae</taxon>
        <taxon>Aquilegia</taxon>
    </lineage>
</organism>
<dbReference type="EMBL" id="KZ305061">
    <property type="protein sequence ID" value="PIA32516.1"/>
    <property type="molecule type" value="Genomic_DNA"/>
</dbReference>
<evidence type="ECO:0000313" key="3">
    <source>
        <dbReference type="Proteomes" id="UP000230069"/>
    </source>
</evidence>
<accession>A0A2G5CMK6</accession>
<dbReference type="GO" id="GO:0003723">
    <property type="term" value="F:RNA binding"/>
    <property type="evidence" value="ECO:0007669"/>
    <property type="project" value="InterPro"/>
</dbReference>
<evidence type="ECO:0000259" key="1">
    <source>
        <dbReference type="PROSITE" id="PS50821"/>
    </source>
</evidence>
<dbReference type="PROSITE" id="PS50821">
    <property type="entry name" value="PAZ"/>
    <property type="match status" value="1"/>
</dbReference>
<feature type="domain" description="PAZ" evidence="1">
    <location>
        <begin position="1"/>
        <end position="84"/>
    </location>
</feature>
<dbReference type="Pfam" id="PF16488">
    <property type="entry name" value="ArgoL2"/>
    <property type="match status" value="1"/>
</dbReference>
<keyword evidence="3" id="KW-1185">Reference proteome</keyword>
<dbReference type="CDD" id="cd02846">
    <property type="entry name" value="PAZ_argonaute_like"/>
    <property type="match status" value="1"/>
</dbReference>
<dbReference type="PANTHER" id="PTHR22891">
    <property type="entry name" value="EUKARYOTIC TRANSLATION INITIATION FACTOR 2C"/>
    <property type="match status" value="1"/>
</dbReference>
<dbReference type="InterPro" id="IPR032472">
    <property type="entry name" value="ArgoL2"/>
</dbReference>
<evidence type="ECO:0000313" key="2">
    <source>
        <dbReference type="EMBL" id="PIA32516.1"/>
    </source>
</evidence>
<dbReference type="Pfam" id="PF02170">
    <property type="entry name" value="PAZ"/>
    <property type="match status" value="1"/>
</dbReference>